<protein>
    <submittedName>
        <fullName evidence="2">Uncharacterized protein</fullName>
    </submittedName>
</protein>
<feature type="signal peptide" evidence="1">
    <location>
        <begin position="1"/>
        <end position="19"/>
    </location>
</feature>
<dbReference type="Proteomes" id="UP000024635">
    <property type="component" value="Unassembled WGS sequence"/>
</dbReference>
<evidence type="ECO:0000256" key="1">
    <source>
        <dbReference type="SAM" id="SignalP"/>
    </source>
</evidence>
<evidence type="ECO:0000313" key="2">
    <source>
        <dbReference type="EMBL" id="EYC08217.1"/>
    </source>
</evidence>
<organism evidence="2 3">
    <name type="scientific">Ancylostoma ceylanicum</name>
    <dbReference type="NCBI Taxonomy" id="53326"/>
    <lineage>
        <taxon>Eukaryota</taxon>
        <taxon>Metazoa</taxon>
        <taxon>Ecdysozoa</taxon>
        <taxon>Nematoda</taxon>
        <taxon>Chromadorea</taxon>
        <taxon>Rhabditida</taxon>
        <taxon>Rhabditina</taxon>
        <taxon>Rhabditomorpha</taxon>
        <taxon>Strongyloidea</taxon>
        <taxon>Ancylostomatidae</taxon>
        <taxon>Ancylostomatinae</taxon>
        <taxon>Ancylostoma</taxon>
    </lineage>
</organism>
<dbReference type="AlphaFoldDB" id="A0A016U050"/>
<accession>A0A016U050</accession>
<sequence>MTISRGVDLSVLLIFRCFCPEIGVDAPIGVIQCAENKYGNRLEPNYGLISSIFFTLLHLSSEVPSSRMPSENPGETWGLARSPKSLHVTWEKNFWECSM</sequence>
<name>A0A016U050_9BILA</name>
<keyword evidence="1" id="KW-0732">Signal</keyword>
<proteinExistence type="predicted"/>
<gene>
    <name evidence="2" type="primary">Acey_s0067.g54</name>
    <name evidence="2" type="ORF">Y032_0067g54</name>
</gene>
<keyword evidence="3" id="KW-1185">Reference proteome</keyword>
<feature type="chain" id="PRO_5001487715" evidence="1">
    <location>
        <begin position="20"/>
        <end position="99"/>
    </location>
</feature>
<dbReference type="EMBL" id="JARK01001403">
    <property type="protein sequence ID" value="EYC08217.1"/>
    <property type="molecule type" value="Genomic_DNA"/>
</dbReference>
<comment type="caution">
    <text evidence="2">The sequence shown here is derived from an EMBL/GenBank/DDBJ whole genome shotgun (WGS) entry which is preliminary data.</text>
</comment>
<reference evidence="3" key="1">
    <citation type="journal article" date="2015" name="Nat. Genet.">
        <title>The genome and transcriptome of the zoonotic hookworm Ancylostoma ceylanicum identify infection-specific gene families.</title>
        <authorList>
            <person name="Schwarz E.M."/>
            <person name="Hu Y."/>
            <person name="Antoshechkin I."/>
            <person name="Miller M.M."/>
            <person name="Sternberg P.W."/>
            <person name="Aroian R.V."/>
        </authorList>
    </citation>
    <scope>NUCLEOTIDE SEQUENCE</scope>
    <source>
        <strain evidence="3">HY135</strain>
    </source>
</reference>
<evidence type="ECO:0000313" key="3">
    <source>
        <dbReference type="Proteomes" id="UP000024635"/>
    </source>
</evidence>